<feature type="transmembrane region" description="Helical" evidence="1">
    <location>
        <begin position="167"/>
        <end position="193"/>
    </location>
</feature>
<proteinExistence type="predicted"/>
<feature type="transmembrane region" description="Helical" evidence="1">
    <location>
        <begin position="90"/>
        <end position="110"/>
    </location>
</feature>
<sequence>MEQLPYAIAVAAGMLAVLNPCGFALLPGYLALLVASDAQTEGGTPAGRAARWRPLGRALATTAAMTGGFVAVFAAFGLAVMPLALSVERYLPWATVVIGVVLVGLGAWLLSGREVKVLLPTPTPGRPTRSLRWAATYGVAYAVASLSCTVGPFLAVTASALRSSTPVGAVGVFLAYAAGMGLVIGVLTVAVALAREGVAARLRRALPYLNRGGGALLVLAGAYVAYYGVFELRVLSGAPAEDPVVGAATAIQSTLARLLGDIGPAWFAIALVAVVGLGAARALWRSRRGRAASASPSDKG</sequence>
<gene>
    <name evidence="2" type="ORF">GCM10009799_38480</name>
</gene>
<dbReference type="PANTHER" id="PTHR31272:SF4">
    <property type="entry name" value="CYTOCHROME C-TYPE BIOGENESIS PROTEIN HI_1454-RELATED"/>
    <property type="match status" value="1"/>
</dbReference>
<reference evidence="2 3" key="1">
    <citation type="journal article" date="2019" name="Int. J. Syst. Evol. Microbiol.">
        <title>The Global Catalogue of Microorganisms (GCM) 10K type strain sequencing project: providing services to taxonomists for standard genome sequencing and annotation.</title>
        <authorList>
            <consortium name="The Broad Institute Genomics Platform"/>
            <consortium name="The Broad Institute Genome Sequencing Center for Infectious Disease"/>
            <person name="Wu L."/>
            <person name="Ma J."/>
        </authorList>
    </citation>
    <scope>NUCLEOTIDE SEQUENCE [LARGE SCALE GENOMIC DNA]</scope>
    <source>
        <strain evidence="2 3">JCM 15313</strain>
    </source>
</reference>
<dbReference type="PANTHER" id="PTHR31272">
    <property type="entry name" value="CYTOCHROME C-TYPE BIOGENESIS PROTEIN HI_1454-RELATED"/>
    <property type="match status" value="1"/>
</dbReference>
<dbReference type="EMBL" id="BAAAPC010000017">
    <property type="protein sequence ID" value="GAA2007223.1"/>
    <property type="molecule type" value="Genomic_DNA"/>
</dbReference>
<dbReference type="RefSeq" id="WP_344105937.1">
    <property type="nucleotide sequence ID" value="NZ_BAAAPC010000017.1"/>
</dbReference>
<evidence type="ECO:0000313" key="2">
    <source>
        <dbReference type="EMBL" id="GAA2007223.1"/>
    </source>
</evidence>
<feature type="transmembrane region" description="Helical" evidence="1">
    <location>
        <begin position="265"/>
        <end position="284"/>
    </location>
</feature>
<keyword evidence="3" id="KW-1185">Reference proteome</keyword>
<protein>
    <submittedName>
        <fullName evidence="2">Cytochrome c biogenesis CcdA family protein</fullName>
    </submittedName>
</protein>
<keyword evidence="1" id="KW-1133">Transmembrane helix</keyword>
<dbReference type="Proteomes" id="UP001501585">
    <property type="component" value="Unassembled WGS sequence"/>
</dbReference>
<dbReference type="InterPro" id="IPR051790">
    <property type="entry name" value="Cytochrome_c-biogenesis_DsbD"/>
</dbReference>
<organism evidence="2 3">
    <name type="scientific">Nocardiopsis rhodophaea</name>
    <dbReference type="NCBI Taxonomy" id="280238"/>
    <lineage>
        <taxon>Bacteria</taxon>
        <taxon>Bacillati</taxon>
        <taxon>Actinomycetota</taxon>
        <taxon>Actinomycetes</taxon>
        <taxon>Streptosporangiales</taxon>
        <taxon>Nocardiopsidaceae</taxon>
        <taxon>Nocardiopsis</taxon>
    </lineage>
</organism>
<name>A0ABN2TEZ2_9ACTN</name>
<accession>A0ABN2TEZ2</accession>
<keyword evidence="1" id="KW-0472">Membrane</keyword>
<feature type="transmembrane region" description="Helical" evidence="1">
    <location>
        <begin position="55"/>
        <end position="84"/>
    </location>
</feature>
<evidence type="ECO:0000256" key="1">
    <source>
        <dbReference type="SAM" id="Phobius"/>
    </source>
</evidence>
<feature type="transmembrane region" description="Helical" evidence="1">
    <location>
        <begin position="6"/>
        <end position="34"/>
    </location>
</feature>
<comment type="caution">
    <text evidence="2">The sequence shown here is derived from an EMBL/GenBank/DDBJ whole genome shotgun (WGS) entry which is preliminary data.</text>
</comment>
<feature type="transmembrane region" description="Helical" evidence="1">
    <location>
        <begin position="205"/>
        <end position="226"/>
    </location>
</feature>
<keyword evidence="1" id="KW-0812">Transmembrane</keyword>
<evidence type="ECO:0000313" key="3">
    <source>
        <dbReference type="Proteomes" id="UP001501585"/>
    </source>
</evidence>
<feature type="transmembrane region" description="Helical" evidence="1">
    <location>
        <begin position="131"/>
        <end position="155"/>
    </location>
</feature>